<evidence type="ECO:0000256" key="1">
    <source>
        <dbReference type="ARBA" id="ARBA00011073"/>
    </source>
</evidence>
<dbReference type="PRINTS" id="PR00723">
    <property type="entry name" value="SUBTILISIN"/>
</dbReference>
<evidence type="ECO:0000256" key="3">
    <source>
        <dbReference type="ARBA" id="ARBA00022729"/>
    </source>
</evidence>
<dbReference type="AlphaFoldDB" id="A0A4R6FUF1"/>
<feature type="chain" id="PRO_5020858029" evidence="8">
    <location>
        <begin position="19"/>
        <end position="778"/>
    </location>
</feature>
<dbReference type="InterPro" id="IPR050131">
    <property type="entry name" value="Peptidase_S8_subtilisin-like"/>
</dbReference>
<organism evidence="10 11">
    <name type="scientific">Stakelama pacifica</name>
    <dbReference type="NCBI Taxonomy" id="517720"/>
    <lineage>
        <taxon>Bacteria</taxon>
        <taxon>Pseudomonadati</taxon>
        <taxon>Pseudomonadota</taxon>
        <taxon>Alphaproteobacteria</taxon>
        <taxon>Sphingomonadales</taxon>
        <taxon>Sphingomonadaceae</taxon>
        <taxon>Stakelama</taxon>
    </lineage>
</organism>
<keyword evidence="11" id="KW-1185">Reference proteome</keyword>
<evidence type="ECO:0000256" key="7">
    <source>
        <dbReference type="SAM" id="MobiDB-lite"/>
    </source>
</evidence>
<dbReference type="SUPFAM" id="SSF52743">
    <property type="entry name" value="Subtilisin-like"/>
    <property type="match status" value="1"/>
</dbReference>
<keyword evidence="5 6" id="KW-0720">Serine protease</keyword>
<evidence type="ECO:0000256" key="2">
    <source>
        <dbReference type="ARBA" id="ARBA00022670"/>
    </source>
</evidence>
<sequence length="778" mass="78373">MNLKNMFLGSTMVAGALATSGCGGSGSSAGSTPPPASAAPAPLPNPSPTPTPVTTPAPAPAAPRPNINYDTGEYRNSVGAVSMNAITAYQAGATGNGVVAGIVDTGIDLESQEFGDRLLAASRNVAGGASVDDVSGHGTAVAFTLAGRRNDTGSHGVAFDAQLFVARGDTPGSCMQEMAGSASDGCLFSESAIAAGVDAARNAGARVINLSLGGDAAGNQVRQALARATAAGIIVVISAGNDGKADPDGFSLPALDAAVSKGLIIIAGSVDSSDRISNFSNRAGTGAAHYLTAVGEGVRAPGAEGMPLLWSGTSFSAPQIAGAVALLAQAFPNLTGKQIVELLFRTARDAGAAGIDSVYGNGVLDLTEAFRPQGTMAVAGTGATASTSVNATLSAPMGDAMTGSLQTLILDSYDRAFTMEIGGTVRSAAPRTMLASALTDGYRTLGAGNGRIGIAVTVAPGASDTAWQPLSLGIDEATRARGMAASIATRLSENLSFAIATSQSGTALAAGLAGASQPAFLIAADPTQSSGFAAAADVSAAIRRTFGQWGVSAAMERGSALDRAPEPMEAARGRWDRYGYYRSTLAVDRAFGAVRTSAALTRLDESESVLGAHFNGSLGGARAVTWFADIGARADLGDGWSLGASARQGWTRASLTAGIAGGGAIRTTGYAFDIGRRDVAVAGDRLALRISQPLRVASGGLDLSLPVAWDYKSSSVSAFRVQRLNLAPQGREVDAELGYARPLGEGQVSGNVFYRRDPGNIAALSDDYGVALRFSTGF</sequence>
<reference evidence="10 11" key="1">
    <citation type="submission" date="2019-03" db="EMBL/GenBank/DDBJ databases">
        <title>Genomic Encyclopedia of Type Strains, Phase IV (KMG-IV): sequencing the most valuable type-strain genomes for metagenomic binning, comparative biology and taxonomic classification.</title>
        <authorList>
            <person name="Goeker M."/>
        </authorList>
    </citation>
    <scope>NUCLEOTIDE SEQUENCE [LARGE SCALE GENOMIC DNA]</scope>
    <source>
        <strain evidence="10 11">DSM 25059</strain>
    </source>
</reference>
<feature type="compositionally biased region" description="Pro residues" evidence="7">
    <location>
        <begin position="32"/>
        <end position="63"/>
    </location>
</feature>
<dbReference type="GO" id="GO:0006508">
    <property type="term" value="P:proteolysis"/>
    <property type="evidence" value="ECO:0007669"/>
    <property type="project" value="UniProtKB-KW"/>
</dbReference>
<feature type="active site" description="Charge relay system" evidence="6">
    <location>
        <position position="314"/>
    </location>
</feature>
<evidence type="ECO:0000256" key="5">
    <source>
        <dbReference type="ARBA" id="ARBA00022825"/>
    </source>
</evidence>
<feature type="region of interest" description="Disordered" evidence="7">
    <location>
        <begin position="20"/>
        <end position="70"/>
    </location>
</feature>
<feature type="signal peptide" evidence="8">
    <location>
        <begin position="1"/>
        <end position="18"/>
    </location>
</feature>
<evidence type="ECO:0000256" key="4">
    <source>
        <dbReference type="ARBA" id="ARBA00022801"/>
    </source>
</evidence>
<dbReference type="PANTHER" id="PTHR43806">
    <property type="entry name" value="PEPTIDASE S8"/>
    <property type="match status" value="1"/>
</dbReference>
<comment type="caution">
    <text evidence="10">The sequence shown here is derived from an EMBL/GenBank/DDBJ whole genome shotgun (WGS) entry which is preliminary data.</text>
</comment>
<dbReference type="CDD" id="cd04848">
    <property type="entry name" value="Peptidases_S8_Autotransporter_serine_protease_like"/>
    <property type="match status" value="1"/>
</dbReference>
<feature type="active site" description="Charge relay system" evidence="6">
    <location>
        <position position="104"/>
    </location>
</feature>
<gene>
    <name evidence="10" type="ORF">EV664_102202</name>
</gene>
<dbReference type="PROSITE" id="PS51257">
    <property type="entry name" value="PROKAR_LIPOPROTEIN"/>
    <property type="match status" value="1"/>
</dbReference>
<evidence type="ECO:0000256" key="6">
    <source>
        <dbReference type="PROSITE-ProRule" id="PRU01240"/>
    </source>
</evidence>
<dbReference type="InterPro" id="IPR000209">
    <property type="entry name" value="Peptidase_S8/S53_dom"/>
</dbReference>
<evidence type="ECO:0000259" key="9">
    <source>
        <dbReference type="Pfam" id="PF00082"/>
    </source>
</evidence>
<dbReference type="Proteomes" id="UP000295493">
    <property type="component" value="Unassembled WGS sequence"/>
</dbReference>
<dbReference type="RefSeq" id="WP_229668106.1">
    <property type="nucleotide sequence ID" value="NZ_BMLU01000002.1"/>
</dbReference>
<dbReference type="InterPro" id="IPR015500">
    <property type="entry name" value="Peptidase_S8_subtilisin-rel"/>
</dbReference>
<evidence type="ECO:0000313" key="10">
    <source>
        <dbReference type="EMBL" id="TDN85496.1"/>
    </source>
</evidence>
<name>A0A4R6FUF1_9SPHN</name>
<feature type="active site" description="Charge relay system" evidence="6">
    <location>
        <position position="137"/>
    </location>
</feature>
<dbReference type="Gene3D" id="3.40.50.200">
    <property type="entry name" value="Peptidase S8/S53 domain"/>
    <property type="match status" value="1"/>
</dbReference>
<accession>A0A4R6FUF1</accession>
<dbReference type="PANTHER" id="PTHR43806:SF11">
    <property type="entry name" value="CEREVISIN-RELATED"/>
    <property type="match status" value="1"/>
</dbReference>
<dbReference type="Pfam" id="PF00082">
    <property type="entry name" value="Peptidase_S8"/>
    <property type="match status" value="1"/>
</dbReference>
<dbReference type="PROSITE" id="PS51892">
    <property type="entry name" value="SUBTILASE"/>
    <property type="match status" value="1"/>
</dbReference>
<proteinExistence type="inferred from homology"/>
<comment type="similarity">
    <text evidence="1 6">Belongs to the peptidase S8 family.</text>
</comment>
<dbReference type="GO" id="GO:0004252">
    <property type="term" value="F:serine-type endopeptidase activity"/>
    <property type="evidence" value="ECO:0007669"/>
    <property type="project" value="UniProtKB-UniRule"/>
</dbReference>
<keyword evidence="2 6" id="KW-0645">Protease</keyword>
<dbReference type="InterPro" id="IPR023828">
    <property type="entry name" value="Peptidase_S8_Ser-AS"/>
</dbReference>
<dbReference type="InterPro" id="IPR036852">
    <property type="entry name" value="Peptidase_S8/S53_dom_sf"/>
</dbReference>
<keyword evidence="3 8" id="KW-0732">Signal</keyword>
<dbReference type="InterPro" id="IPR034061">
    <property type="entry name" value="Peptidases_S8_Autotransporter"/>
</dbReference>
<evidence type="ECO:0000313" key="11">
    <source>
        <dbReference type="Proteomes" id="UP000295493"/>
    </source>
</evidence>
<feature type="domain" description="Peptidase S8/S53" evidence="9">
    <location>
        <begin position="95"/>
        <end position="362"/>
    </location>
</feature>
<dbReference type="EMBL" id="SNWD01000002">
    <property type="protein sequence ID" value="TDN85496.1"/>
    <property type="molecule type" value="Genomic_DNA"/>
</dbReference>
<protein>
    <submittedName>
        <fullName evidence="10">Subtilisin family serine protease</fullName>
    </submittedName>
</protein>
<evidence type="ECO:0000256" key="8">
    <source>
        <dbReference type="SAM" id="SignalP"/>
    </source>
</evidence>
<dbReference type="PROSITE" id="PS00138">
    <property type="entry name" value="SUBTILASE_SER"/>
    <property type="match status" value="1"/>
</dbReference>
<keyword evidence="4 6" id="KW-0378">Hydrolase</keyword>